<organism evidence="1 2">
    <name type="scientific">Pseudomonas frederiksbergensis</name>
    <dbReference type="NCBI Taxonomy" id="104087"/>
    <lineage>
        <taxon>Bacteria</taxon>
        <taxon>Pseudomonadati</taxon>
        <taxon>Pseudomonadota</taxon>
        <taxon>Gammaproteobacteria</taxon>
        <taxon>Pseudomonadales</taxon>
        <taxon>Pseudomonadaceae</taxon>
        <taxon>Pseudomonas</taxon>
    </lineage>
</organism>
<reference evidence="1 2" key="1">
    <citation type="submission" date="2018-02" db="EMBL/GenBank/DDBJ databases">
        <title>Draft genome sequencing of Pseudomonas frederiksbergensis 11-D3.</title>
        <authorList>
            <person name="Zheng B.-X."/>
        </authorList>
    </citation>
    <scope>NUCLEOTIDE SEQUENCE [LARGE SCALE GENOMIC DNA]</scope>
    <source>
        <strain evidence="1 2">11-D3</strain>
    </source>
</reference>
<dbReference type="EMBL" id="PUIN01000014">
    <property type="protein sequence ID" value="PQP00524.1"/>
    <property type="molecule type" value="Genomic_DNA"/>
</dbReference>
<evidence type="ECO:0000313" key="2">
    <source>
        <dbReference type="Proteomes" id="UP000239687"/>
    </source>
</evidence>
<dbReference type="AlphaFoldDB" id="A0A2S8HDG3"/>
<gene>
    <name evidence="1" type="ORF">C5612_23430</name>
</gene>
<evidence type="ECO:0000313" key="1">
    <source>
        <dbReference type="EMBL" id="PQP00524.1"/>
    </source>
</evidence>
<accession>A0A2S8HDG3</accession>
<dbReference type="Proteomes" id="UP000239687">
    <property type="component" value="Unassembled WGS sequence"/>
</dbReference>
<name>A0A2S8HDG3_9PSED</name>
<sequence>MPSDPDKAATANTSDAGVLLDLPRVEGVDASDPAGTLPADAKQKGIGVIISRWLAFPVDARIDRVQIYIVGTPDPVKERFYGAADDALEFLIPVEPTLLPDVPSFEIRYMVRSVNDTTSLPRRLTFAITPPPKVLKEPTFPDATPWGYINCTKNNPHDPDALFVWEGIRVSIPFDDRFQAQDAIELKWQGWDSLNGSGTALTPLVTFTKTITAADIRDKKPISIVIEPFATHIEPMTNNDSAVTSYVLVRNRVPIFSSYTGLVKIDRVIPGESGFCSDASWM</sequence>
<comment type="caution">
    <text evidence="1">The sequence shown here is derived from an EMBL/GenBank/DDBJ whole genome shotgun (WGS) entry which is preliminary data.</text>
</comment>
<proteinExistence type="predicted"/>
<protein>
    <submittedName>
        <fullName evidence="1">Uncharacterized protein</fullName>
    </submittedName>
</protein>